<evidence type="ECO:0000313" key="3">
    <source>
        <dbReference type="EMBL" id="ENN74653.1"/>
    </source>
</evidence>
<dbReference type="InterPro" id="IPR029071">
    <property type="entry name" value="Ubiquitin-like_domsf"/>
</dbReference>
<dbReference type="InterPro" id="IPR050730">
    <property type="entry name" value="UBX_domain-protein"/>
</dbReference>
<dbReference type="Proteomes" id="UP000019118">
    <property type="component" value="Unassembled WGS sequence"/>
</dbReference>
<dbReference type="InterPro" id="IPR033043">
    <property type="entry name" value="FAF1-like_UBX"/>
</dbReference>
<dbReference type="SUPFAM" id="SSF54236">
    <property type="entry name" value="Ubiquitin-like"/>
    <property type="match status" value="3"/>
</dbReference>
<reference evidence="3 5" key="1">
    <citation type="journal article" date="2013" name="Genome Biol.">
        <title>Draft genome of the mountain pine beetle, Dendroctonus ponderosae Hopkins, a major forest pest.</title>
        <authorList>
            <person name="Keeling C.I."/>
            <person name="Yuen M.M."/>
            <person name="Liao N.Y."/>
            <person name="Docking T.R."/>
            <person name="Chan S.K."/>
            <person name="Taylor G.A."/>
            <person name="Palmquist D.L."/>
            <person name="Jackman S.D."/>
            <person name="Nguyen A."/>
            <person name="Li M."/>
            <person name="Henderson H."/>
            <person name="Janes J.K."/>
            <person name="Zhao Y."/>
            <person name="Pandoh P."/>
            <person name="Moore R."/>
            <person name="Sperling F.A."/>
            <person name="Huber D.P."/>
            <person name="Birol I."/>
            <person name="Jones S.J."/>
            <person name="Bohlmann J."/>
        </authorList>
    </citation>
    <scope>NUCLEOTIDE SEQUENCE</scope>
</reference>
<reference evidence="4" key="2">
    <citation type="submission" date="2024-08" db="UniProtKB">
        <authorList>
            <consortium name="EnsemblMetazoa"/>
        </authorList>
    </citation>
    <scope>IDENTIFICATION</scope>
</reference>
<dbReference type="InterPro" id="IPR006577">
    <property type="entry name" value="UAS"/>
</dbReference>
<dbReference type="EMBL" id="KB741037">
    <property type="protein sequence ID" value="ENN74653.1"/>
    <property type="molecule type" value="Genomic_DNA"/>
</dbReference>
<feature type="region of interest" description="Disordered" evidence="1">
    <location>
        <begin position="546"/>
        <end position="565"/>
    </location>
</feature>
<dbReference type="CDD" id="cd01771">
    <property type="entry name" value="UBX_UBXN3A"/>
    <property type="match status" value="1"/>
</dbReference>
<dbReference type="Pfam" id="PF00789">
    <property type="entry name" value="UBX"/>
    <property type="match status" value="1"/>
</dbReference>
<dbReference type="GO" id="GO:0043130">
    <property type="term" value="F:ubiquitin binding"/>
    <property type="evidence" value="ECO:0007669"/>
    <property type="project" value="TreeGrafter"/>
</dbReference>
<dbReference type="PANTHER" id="PTHR23322">
    <property type="entry name" value="FAS-ASSOCIATED PROTEIN"/>
    <property type="match status" value="1"/>
</dbReference>
<name>N6TA97_DENPD</name>
<evidence type="ECO:0000313" key="4">
    <source>
        <dbReference type="EnsemblMetazoa" id="XP_019764393.1"/>
    </source>
</evidence>
<dbReference type="Gene3D" id="3.40.30.10">
    <property type="entry name" value="Glutaredoxin"/>
    <property type="match status" value="1"/>
</dbReference>
<dbReference type="InterPro" id="IPR001012">
    <property type="entry name" value="UBX_dom"/>
</dbReference>
<dbReference type="GO" id="GO:0005783">
    <property type="term" value="C:endoplasmic reticulum"/>
    <property type="evidence" value="ECO:0007669"/>
    <property type="project" value="TreeGrafter"/>
</dbReference>
<dbReference type="CDD" id="cd17129">
    <property type="entry name" value="Ubl1_FAF1"/>
    <property type="match status" value="1"/>
</dbReference>
<evidence type="ECO:0000313" key="5">
    <source>
        <dbReference type="Proteomes" id="UP000019118"/>
    </source>
</evidence>
<gene>
    <name evidence="4" type="primary">109540445</name>
    <name evidence="3" type="ORF">YQE_08770</name>
</gene>
<feature type="domain" description="UBX" evidence="2">
    <location>
        <begin position="598"/>
        <end position="675"/>
    </location>
</feature>
<dbReference type="PROSITE" id="PS50033">
    <property type="entry name" value="UBX"/>
    <property type="match status" value="1"/>
</dbReference>
<dbReference type="GO" id="GO:0005634">
    <property type="term" value="C:nucleus"/>
    <property type="evidence" value="ECO:0007669"/>
    <property type="project" value="TreeGrafter"/>
</dbReference>
<dbReference type="HOGENOM" id="CLU_028119_0_0_1"/>
<dbReference type="Pfam" id="PF21021">
    <property type="entry name" value="FAF1"/>
    <property type="match status" value="1"/>
</dbReference>
<dbReference type="InterPro" id="IPR049483">
    <property type="entry name" value="FAF1_2-like_UAS"/>
</dbReference>
<dbReference type="SMART" id="SM00166">
    <property type="entry name" value="UBX"/>
    <property type="match status" value="1"/>
</dbReference>
<dbReference type="OMA" id="YEGCKTI"/>
<accession>N6TA97</accession>
<dbReference type="SUPFAM" id="SSF52833">
    <property type="entry name" value="Thioredoxin-like"/>
    <property type="match status" value="1"/>
</dbReference>
<organism evidence="3">
    <name type="scientific">Dendroctonus ponderosae</name>
    <name type="common">Mountain pine beetle</name>
    <dbReference type="NCBI Taxonomy" id="77166"/>
    <lineage>
        <taxon>Eukaryota</taxon>
        <taxon>Metazoa</taxon>
        <taxon>Ecdysozoa</taxon>
        <taxon>Arthropoda</taxon>
        <taxon>Hexapoda</taxon>
        <taxon>Insecta</taxon>
        <taxon>Pterygota</taxon>
        <taxon>Neoptera</taxon>
        <taxon>Endopterygota</taxon>
        <taxon>Coleoptera</taxon>
        <taxon>Polyphaga</taxon>
        <taxon>Cucujiformia</taxon>
        <taxon>Curculionidae</taxon>
        <taxon>Scolytinae</taxon>
        <taxon>Dendroctonus</taxon>
    </lineage>
</organism>
<sequence length="678" mass="77162">MSENREVILADFQACTGVDDVAEAIYHLEETNWDLLRAVSRVMPPATQAFHPNNDPDVMIVENDDSDVAAPGPFKPPVLDDSDVEVMEVGNSLGQSPAKRRDVSSNSSQMENNFAVASTSSGSPGASTGPKILNFNIKYCDKVVKIRLPDTANLKDLKQRIQNELNVPPCKQNLSNWARMTTYDSTTFAVLQLPPENDLVLTVKSLNDGVTAENESEVTKKLSGTYTLHIKYENKTYDLKYLGIKAILQVKTDLYTLTNIPVRHQIWSGWPPNIDDNTMLALSGISFPEHEFTIRKNLQTKEKEKRSMPQIVQLDSDEDEFEDASETFNVEDDYFVDNVNTARKREPLIPDNVEDELIGTVTFNERFTARYGSVHPLFFQGTLEQALKEACIRPAKDRKILAVYLHHDASVLTNVFCTQLLGCESVMQVIEKDFVIWGWDFTFESNKHKFCASIANYLGPHTVTNLKDIPVDRLPALVLLAKMRSSIEVFNVIKGNVGVNEVLGTLMECVQLIYESYAVEAKEETERAERELVKWEQDEAYRASLEADRKKEETRQKQEKEEMETKKRIENEIAETAARKEAQRQEVECRLPQEPVAGQGEQTKIRFRLPKGENVERRFTADTPLRVLLDFLIVQGYPSEEYKVISSWPRRDLTALDERQTLKELKLCPQETVILEER</sequence>
<evidence type="ECO:0000259" key="2">
    <source>
        <dbReference type="PROSITE" id="PS50033"/>
    </source>
</evidence>
<proteinExistence type="predicted"/>
<evidence type="ECO:0000256" key="1">
    <source>
        <dbReference type="SAM" id="MobiDB-lite"/>
    </source>
</evidence>
<dbReference type="InterPro" id="IPR044541">
    <property type="entry name" value="FAF1_UBA"/>
</dbReference>
<dbReference type="OrthoDB" id="1920064at2759"/>
<dbReference type="CDD" id="cd14413">
    <property type="entry name" value="UBA_FAF1"/>
    <property type="match status" value="1"/>
</dbReference>
<dbReference type="PANTHER" id="PTHR23322:SF96">
    <property type="entry name" value="FAS-ASSOCIATED FACTOR 1"/>
    <property type="match status" value="1"/>
</dbReference>
<dbReference type="AlphaFoldDB" id="N6TA97"/>
<dbReference type="InterPro" id="IPR036249">
    <property type="entry name" value="Thioredoxin-like_sf"/>
</dbReference>
<feature type="non-terminal residue" evidence="3">
    <location>
        <position position="1"/>
    </location>
</feature>
<protein>
    <recommendedName>
        <fullName evidence="2">UBX domain-containing protein</fullName>
    </recommendedName>
</protein>
<dbReference type="Gene3D" id="1.10.8.10">
    <property type="entry name" value="DNA helicase RuvA subunit, C-terminal domain"/>
    <property type="match status" value="1"/>
</dbReference>
<dbReference type="EnsemblMetazoa" id="XM_019908834.1">
    <property type="protein sequence ID" value="XP_019764393.1"/>
    <property type="gene ID" value="LOC109540445"/>
</dbReference>
<dbReference type="Pfam" id="PF14555">
    <property type="entry name" value="UBA_4"/>
    <property type="match status" value="1"/>
</dbReference>
<keyword evidence="5" id="KW-1185">Reference proteome</keyword>
<dbReference type="Gene3D" id="3.10.20.90">
    <property type="entry name" value="Phosphatidylinositol 3-kinase Catalytic Subunit, Chain A, domain 1"/>
    <property type="match status" value="3"/>
</dbReference>
<dbReference type="SMART" id="SM00594">
    <property type="entry name" value="UAS"/>
    <property type="match status" value="1"/>
</dbReference>
<dbReference type="GO" id="GO:0036503">
    <property type="term" value="P:ERAD pathway"/>
    <property type="evidence" value="ECO:0007669"/>
    <property type="project" value="TreeGrafter"/>
</dbReference>